<accession>A0A2P5AUR3</accession>
<evidence type="ECO:0000313" key="1">
    <source>
        <dbReference type="EMBL" id="PON40241.1"/>
    </source>
</evidence>
<keyword evidence="2" id="KW-1185">Reference proteome</keyword>
<comment type="caution">
    <text evidence="1">The sequence shown here is derived from an EMBL/GenBank/DDBJ whole genome shotgun (WGS) entry which is preliminary data.</text>
</comment>
<reference evidence="2" key="1">
    <citation type="submission" date="2016-06" db="EMBL/GenBank/DDBJ databases">
        <title>Parallel loss of symbiosis genes in relatives of nitrogen-fixing non-legume Parasponia.</title>
        <authorList>
            <person name="Van Velzen R."/>
            <person name="Holmer R."/>
            <person name="Bu F."/>
            <person name="Rutten L."/>
            <person name="Van Zeijl A."/>
            <person name="Liu W."/>
            <person name="Santuari L."/>
            <person name="Cao Q."/>
            <person name="Sharma T."/>
            <person name="Shen D."/>
            <person name="Roswanjaya Y."/>
            <person name="Wardhani T."/>
            <person name="Kalhor M.S."/>
            <person name="Jansen J."/>
            <person name="Van den Hoogen J."/>
            <person name="Gungor B."/>
            <person name="Hartog M."/>
            <person name="Hontelez J."/>
            <person name="Verver J."/>
            <person name="Yang W.-C."/>
            <person name="Schijlen E."/>
            <person name="Repin R."/>
            <person name="Schilthuizen M."/>
            <person name="Schranz E."/>
            <person name="Heidstra R."/>
            <person name="Miyata K."/>
            <person name="Fedorova E."/>
            <person name="Kohlen W."/>
            <person name="Bisseling T."/>
            <person name="Smit S."/>
            <person name="Geurts R."/>
        </authorList>
    </citation>
    <scope>NUCLEOTIDE SEQUENCE [LARGE SCALE GENOMIC DNA]</scope>
    <source>
        <strain evidence="2">cv. WU1-14</strain>
    </source>
</reference>
<protein>
    <submittedName>
        <fullName evidence="1">Uncharacterized protein</fullName>
    </submittedName>
</protein>
<dbReference type="AlphaFoldDB" id="A0A2P5AUR3"/>
<dbReference type="Proteomes" id="UP000237105">
    <property type="component" value="Unassembled WGS sequence"/>
</dbReference>
<organism evidence="1 2">
    <name type="scientific">Parasponia andersonii</name>
    <name type="common">Sponia andersonii</name>
    <dbReference type="NCBI Taxonomy" id="3476"/>
    <lineage>
        <taxon>Eukaryota</taxon>
        <taxon>Viridiplantae</taxon>
        <taxon>Streptophyta</taxon>
        <taxon>Embryophyta</taxon>
        <taxon>Tracheophyta</taxon>
        <taxon>Spermatophyta</taxon>
        <taxon>Magnoliopsida</taxon>
        <taxon>eudicotyledons</taxon>
        <taxon>Gunneridae</taxon>
        <taxon>Pentapetalae</taxon>
        <taxon>rosids</taxon>
        <taxon>fabids</taxon>
        <taxon>Rosales</taxon>
        <taxon>Cannabaceae</taxon>
        <taxon>Parasponia</taxon>
    </lineage>
</organism>
<name>A0A2P5AUR3_PARAD</name>
<sequence>MPVSPFEALLEKNDISKQTIKGSKTIRDLSNDGQMTSNALHSTIALYSHSIK</sequence>
<feature type="non-terminal residue" evidence="1">
    <location>
        <position position="52"/>
    </location>
</feature>
<evidence type="ECO:0000313" key="2">
    <source>
        <dbReference type="Proteomes" id="UP000237105"/>
    </source>
</evidence>
<dbReference type="EMBL" id="JXTB01000443">
    <property type="protein sequence ID" value="PON40241.1"/>
    <property type="molecule type" value="Genomic_DNA"/>
</dbReference>
<gene>
    <name evidence="1" type="ORF">PanWU01x14_298760</name>
</gene>
<proteinExistence type="predicted"/>